<evidence type="ECO:0000313" key="3">
    <source>
        <dbReference type="Proteomes" id="UP000199727"/>
    </source>
</evidence>
<dbReference type="AlphaFoldDB" id="A0A854QGW0"/>
<sequence length="110" mass="12210">MASTILDGVEQLRITCDCMRNNCPGVIKPTESEHWLESYAGYEADLRKLTSAQQMWRQLEPDARGRSGVTAQRLSQLAHPSPLTPHKSASPLSSQSPPQHDILLGNKEDE</sequence>
<comment type="caution">
    <text evidence="2">The sequence shown here is derived from an EMBL/GenBank/DDBJ whole genome shotgun (WGS) entry which is preliminary data.</text>
</comment>
<evidence type="ECO:0000256" key="1">
    <source>
        <dbReference type="SAM" id="MobiDB-lite"/>
    </source>
</evidence>
<feature type="non-terminal residue" evidence="2">
    <location>
        <position position="110"/>
    </location>
</feature>
<organism evidence="2 3">
    <name type="scientific">Cryptococcus neoformans Tu259-1</name>
    <dbReference type="NCBI Taxonomy" id="1230072"/>
    <lineage>
        <taxon>Eukaryota</taxon>
        <taxon>Fungi</taxon>
        <taxon>Dikarya</taxon>
        <taxon>Basidiomycota</taxon>
        <taxon>Agaricomycotina</taxon>
        <taxon>Tremellomycetes</taxon>
        <taxon>Tremellales</taxon>
        <taxon>Cryptococcaceae</taxon>
        <taxon>Cryptococcus</taxon>
        <taxon>Cryptococcus neoformans species complex</taxon>
    </lineage>
</organism>
<reference evidence="2 3" key="1">
    <citation type="submission" date="2017-06" db="EMBL/GenBank/DDBJ databases">
        <title>Global population genomics of the pathogenic fungus Cryptococcus neoformans var. grubii.</title>
        <authorList>
            <person name="Cuomo C."/>
            <person name="Litvintseva A."/>
            <person name="Chen Y."/>
            <person name="Young S."/>
            <person name="Zeng Q."/>
            <person name="Chapman S."/>
            <person name="Gujja S."/>
            <person name="Saif S."/>
            <person name="Birren B."/>
        </authorList>
    </citation>
    <scope>NUCLEOTIDE SEQUENCE [LARGE SCALE GENOMIC DNA]</scope>
    <source>
        <strain evidence="2 3">Tu259-1</strain>
    </source>
</reference>
<evidence type="ECO:0000313" key="2">
    <source>
        <dbReference type="EMBL" id="OXG23936.1"/>
    </source>
</evidence>
<gene>
    <name evidence="2" type="ORF">C361_02481</name>
</gene>
<protein>
    <submittedName>
        <fullName evidence="2">Uncharacterized protein</fullName>
    </submittedName>
</protein>
<name>A0A854QGW0_CRYNE</name>
<accession>A0A854QGW0</accession>
<proteinExistence type="predicted"/>
<feature type="region of interest" description="Disordered" evidence="1">
    <location>
        <begin position="63"/>
        <end position="110"/>
    </location>
</feature>
<dbReference type="EMBL" id="AMKT01000034">
    <property type="protein sequence ID" value="OXG23936.1"/>
    <property type="molecule type" value="Genomic_DNA"/>
</dbReference>
<dbReference type="Proteomes" id="UP000199727">
    <property type="component" value="Unassembled WGS sequence"/>
</dbReference>
<feature type="compositionally biased region" description="Low complexity" evidence="1">
    <location>
        <begin position="85"/>
        <end position="98"/>
    </location>
</feature>